<keyword evidence="1" id="KW-0812">Transmembrane</keyword>
<protein>
    <submittedName>
        <fullName evidence="2">Uncharacterized protein</fullName>
    </submittedName>
</protein>
<evidence type="ECO:0000256" key="1">
    <source>
        <dbReference type="SAM" id="Phobius"/>
    </source>
</evidence>
<dbReference type="EMBL" id="EAAA01000061">
    <property type="status" value="NOT_ANNOTATED_CDS"/>
    <property type="molecule type" value="Genomic_DNA"/>
</dbReference>
<dbReference type="HOGENOM" id="CLU_3379422_0_0_1"/>
<evidence type="ECO:0000313" key="2">
    <source>
        <dbReference type="Ensembl" id="ENSCINP00000032330.1"/>
    </source>
</evidence>
<dbReference type="InParanoid" id="H2XRP6"/>
<reference evidence="2" key="4">
    <citation type="submission" date="2025-09" db="UniProtKB">
        <authorList>
            <consortium name="Ensembl"/>
        </authorList>
    </citation>
    <scope>IDENTIFICATION</scope>
</reference>
<reference evidence="2" key="2">
    <citation type="journal article" date="2008" name="Genome Biol.">
        <title>Improved genome assembly and evidence-based global gene model set for the chordate Ciona intestinalis: new insight into intron and operon populations.</title>
        <authorList>
            <person name="Satou Y."/>
            <person name="Mineta K."/>
            <person name="Ogasawara M."/>
            <person name="Sasakura Y."/>
            <person name="Shoguchi E."/>
            <person name="Ueno K."/>
            <person name="Yamada L."/>
            <person name="Matsumoto J."/>
            <person name="Wasserscheid J."/>
            <person name="Dewar K."/>
            <person name="Wiley G.B."/>
            <person name="Macmil S.L."/>
            <person name="Roe B.A."/>
            <person name="Zeller R.W."/>
            <person name="Hastings K.E."/>
            <person name="Lemaire P."/>
            <person name="Lindquist E."/>
            <person name="Endo T."/>
            <person name="Hotta K."/>
            <person name="Inaba K."/>
        </authorList>
    </citation>
    <scope>NUCLEOTIDE SEQUENCE [LARGE SCALE GENOMIC DNA]</scope>
    <source>
        <strain evidence="2">wild type</strain>
    </source>
</reference>
<evidence type="ECO:0000313" key="3">
    <source>
        <dbReference type="Proteomes" id="UP000008144"/>
    </source>
</evidence>
<organism evidence="2 3">
    <name type="scientific">Ciona intestinalis</name>
    <name type="common">Transparent sea squirt</name>
    <name type="synonym">Ascidia intestinalis</name>
    <dbReference type="NCBI Taxonomy" id="7719"/>
    <lineage>
        <taxon>Eukaryota</taxon>
        <taxon>Metazoa</taxon>
        <taxon>Chordata</taxon>
        <taxon>Tunicata</taxon>
        <taxon>Ascidiacea</taxon>
        <taxon>Phlebobranchia</taxon>
        <taxon>Cionidae</taxon>
        <taxon>Ciona</taxon>
    </lineage>
</organism>
<keyword evidence="1" id="KW-1133">Transmembrane helix</keyword>
<reference evidence="3" key="1">
    <citation type="journal article" date="2002" name="Science">
        <title>The draft genome of Ciona intestinalis: insights into chordate and vertebrate origins.</title>
        <authorList>
            <person name="Dehal P."/>
            <person name="Satou Y."/>
            <person name="Campbell R.K."/>
            <person name="Chapman J."/>
            <person name="Degnan B."/>
            <person name="De Tomaso A."/>
            <person name="Davidson B."/>
            <person name="Di Gregorio A."/>
            <person name="Gelpke M."/>
            <person name="Goodstein D.M."/>
            <person name="Harafuji N."/>
            <person name="Hastings K.E."/>
            <person name="Ho I."/>
            <person name="Hotta K."/>
            <person name="Huang W."/>
            <person name="Kawashima T."/>
            <person name="Lemaire P."/>
            <person name="Martinez D."/>
            <person name="Meinertzhagen I.A."/>
            <person name="Necula S."/>
            <person name="Nonaka M."/>
            <person name="Putnam N."/>
            <person name="Rash S."/>
            <person name="Saiga H."/>
            <person name="Satake M."/>
            <person name="Terry A."/>
            <person name="Yamada L."/>
            <person name="Wang H.G."/>
            <person name="Awazu S."/>
            <person name="Azumi K."/>
            <person name="Boore J."/>
            <person name="Branno M."/>
            <person name="Chin-Bow S."/>
            <person name="DeSantis R."/>
            <person name="Doyle S."/>
            <person name="Francino P."/>
            <person name="Keys D.N."/>
            <person name="Haga S."/>
            <person name="Hayashi H."/>
            <person name="Hino K."/>
            <person name="Imai K.S."/>
            <person name="Inaba K."/>
            <person name="Kano S."/>
            <person name="Kobayashi K."/>
            <person name="Kobayashi M."/>
            <person name="Lee B.I."/>
            <person name="Makabe K.W."/>
            <person name="Manohar C."/>
            <person name="Matassi G."/>
            <person name="Medina M."/>
            <person name="Mochizuki Y."/>
            <person name="Mount S."/>
            <person name="Morishita T."/>
            <person name="Miura S."/>
            <person name="Nakayama A."/>
            <person name="Nishizaka S."/>
            <person name="Nomoto H."/>
            <person name="Ohta F."/>
            <person name="Oishi K."/>
            <person name="Rigoutsos I."/>
            <person name="Sano M."/>
            <person name="Sasaki A."/>
            <person name="Sasakura Y."/>
            <person name="Shoguchi E."/>
            <person name="Shin-i T."/>
            <person name="Spagnuolo A."/>
            <person name="Stainier D."/>
            <person name="Suzuki M.M."/>
            <person name="Tassy O."/>
            <person name="Takatori N."/>
            <person name="Tokuoka M."/>
            <person name="Yagi K."/>
            <person name="Yoshizaki F."/>
            <person name="Wada S."/>
            <person name="Zhang C."/>
            <person name="Hyatt P.D."/>
            <person name="Larimer F."/>
            <person name="Detter C."/>
            <person name="Doggett N."/>
            <person name="Glavina T."/>
            <person name="Hawkins T."/>
            <person name="Richardson P."/>
            <person name="Lucas S."/>
            <person name="Kohara Y."/>
            <person name="Levine M."/>
            <person name="Satoh N."/>
            <person name="Rokhsar D.S."/>
        </authorList>
    </citation>
    <scope>NUCLEOTIDE SEQUENCE [LARGE SCALE GENOMIC DNA]</scope>
</reference>
<dbReference type="AlphaFoldDB" id="H2XRP6"/>
<keyword evidence="1" id="KW-0472">Membrane</keyword>
<name>H2XRP6_CIOIN</name>
<reference evidence="2" key="3">
    <citation type="submission" date="2025-08" db="UniProtKB">
        <authorList>
            <consortium name="Ensembl"/>
        </authorList>
    </citation>
    <scope>IDENTIFICATION</scope>
</reference>
<dbReference type="Ensembl" id="ENSCINT00000033722.1">
    <property type="protein sequence ID" value="ENSCINP00000032330.1"/>
    <property type="gene ID" value="ENSCING00000022185.1"/>
</dbReference>
<proteinExistence type="predicted"/>
<sequence>MRVRTPRVNIASRIIRFIIGWFSMYSLIIEAPIL</sequence>
<feature type="transmembrane region" description="Helical" evidence="1">
    <location>
        <begin position="14"/>
        <end position="33"/>
    </location>
</feature>
<dbReference type="Proteomes" id="UP000008144">
    <property type="component" value="Chromosome 1"/>
</dbReference>
<accession>H2XRP6</accession>
<keyword evidence="3" id="KW-1185">Reference proteome</keyword>